<evidence type="ECO:0000256" key="2">
    <source>
        <dbReference type="ARBA" id="ARBA00022747"/>
    </source>
</evidence>
<dbReference type="Gene3D" id="3.90.220.20">
    <property type="entry name" value="DNA methylase specificity domains"/>
    <property type="match status" value="2"/>
</dbReference>
<accession>A0A2U1BIG7</accession>
<dbReference type="InterPro" id="IPR000055">
    <property type="entry name" value="Restrct_endonuc_typeI_TRD"/>
</dbReference>
<protein>
    <submittedName>
        <fullName evidence="6">Type I restriction enzyme S subunit</fullName>
    </submittedName>
</protein>
<dbReference type="Gene3D" id="1.10.287.1120">
    <property type="entry name" value="Bipartite methylase S protein"/>
    <property type="match status" value="2"/>
</dbReference>
<dbReference type="GeneID" id="93230462"/>
<dbReference type="CDD" id="cd17262">
    <property type="entry name" value="RMtype1_S_Aco12261I-TRD2-CR2"/>
    <property type="match status" value="1"/>
</dbReference>
<comment type="subunit">
    <text evidence="4">The methyltransferase is composed of M and S polypeptides.</text>
</comment>
<dbReference type="RefSeq" id="WP_116722342.1">
    <property type="nucleotide sequence ID" value="NZ_CP011524.1"/>
</dbReference>
<evidence type="ECO:0000256" key="1">
    <source>
        <dbReference type="ARBA" id="ARBA00010923"/>
    </source>
</evidence>
<evidence type="ECO:0000256" key="4">
    <source>
        <dbReference type="ARBA" id="ARBA00038652"/>
    </source>
</evidence>
<dbReference type="Proteomes" id="UP000245778">
    <property type="component" value="Unassembled WGS sequence"/>
</dbReference>
<dbReference type="Pfam" id="PF01420">
    <property type="entry name" value="Methylase_S"/>
    <property type="match status" value="2"/>
</dbReference>
<reference evidence="6 7" key="1">
    <citation type="submission" date="2018-04" db="EMBL/GenBank/DDBJ databases">
        <title>Genomic Encyclopedia of Type Strains, Phase IV (KMG-IV): sequencing the most valuable type-strain genomes for metagenomic binning, comparative biology and taxonomic classification.</title>
        <authorList>
            <person name="Goeker M."/>
        </authorList>
    </citation>
    <scope>NUCLEOTIDE SEQUENCE [LARGE SCALE GENOMIC DNA]</scope>
    <source>
        <strain evidence="6 7">DSM 26588</strain>
    </source>
</reference>
<dbReference type="SUPFAM" id="SSF116734">
    <property type="entry name" value="DNA methylase specificity domain"/>
    <property type="match status" value="2"/>
</dbReference>
<evidence type="ECO:0000313" key="6">
    <source>
        <dbReference type="EMBL" id="PVY48426.1"/>
    </source>
</evidence>
<keyword evidence="3" id="KW-0238">DNA-binding</keyword>
<dbReference type="OrthoDB" id="9795776at2"/>
<feature type="domain" description="Type I restriction modification DNA specificity" evidence="5">
    <location>
        <begin position="283"/>
        <end position="396"/>
    </location>
</feature>
<sequence length="417" mass="47131">MKSYSAYKNSGVSWIGDIPATWNLSQLRYVIECLDGKRVPVETGLRSEMQGSIPYWGAGNIVDYVDRALFDEELVLLGEDGAPFFDHTRPVAFHITEPIWANNHIHVLRINQNADPQYIVYALNAVDYKEYINGAILNKLTQSAMNRIKIPLPPLSVQRKVSEYLDGCVNTISNLINEKQSLIERLQEASTSIVAETVTKGLDSNSATKDTGISWLGQVPAHWQVLTNHQLFAERNIKCAEQDAVLLSVTKYLGVILQSQAEELNLATVAPAETTEGYKVVRKGDLVMNIMRAKDGSYGISGYDGVISPAYCIYYPRQEVNPQYLYYLFKTPMYMEIFKNYSTGIAEHRMRLYPVNFFKIPAVVPPLEEQNEIVAYLDKRVKDIDELISLTQQQIEKLKEYRQSVISEVVTGKVAVE</sequence>
<comment type="similarity">
    <text evidence="1">Belongs to the type-I restriction system S methylase family.</text>
</comment>
<evidence type="ECO:0000256" key="3">
    <source>
        <dbReference type="ARBA" id="ARBA00023125"/>
    </source>
</evidence>
<dbReference type="EMBL" id="QEKK01000007">
    <property type="protein sequence ID" value="PVY48426.1"/>
    <property type="molecule type" value="Genomic_DNA"/>
</dbReference>
<dbReference type="PANTHER" id="PTHR43140">
    <property type="entry name" value="TYPE-1 RESTRICTION ENZYME ECOKI SPECIFICITY PROTEIN"/>
    <property type="match status" value="1"/>
</dbReference>
<dbReference type="InterPro" id="IPR051212">
    <property type="entry name" value="Type-I_RE_S_subunit"/>
</dbReference>
<evidence type="ECO:0000259" key="5">
    <source>
        <dbReference type="Pfam" id="PF01420"/>
    </source>
</evidence>
<dbReference type="GO" id="GO:0009307">
    <property type="term" value="P:DNA restriction-modification system"/>
    <property type="evidence" value="ECO:0007669"/>
    <property type="project" value="UniProtKB-KW"/>
</dbReference>
<dbReference type="GO" id="GO:0003677">
    <property type="term" value="F:DNA binding"/>
    <property type="evidence" value="ECO:0007669"/>
    <property type="project" value="UniProtKB-KW"/>
</dbReference>
<proteinExistence type="inferred from homology"/>
<keyword evidence="2" id="KW-0680">Restriction system</keyword>
<organism evidence="6 7">
    <name type="scientific">Intestinimonas butyriciproducens</name>
    <dbReference type="NCBI Taxonomy" id="1297617"/>
    <lineage>
        <taxon>Bacteria</taxon>
        <taxon>Bacillati</taxon>
        <taxon>Bacillota</taxon>
        <taxon>Clostridia</taxon>
        <taxon>Eubacteriales</taxon>
        <taxon>Intestinimonas</taxon>
    </lineage>
</organism>
<feature type="domain" description="Type I restriction modification DNA specificity" evidence="5">
    <location>
        <begin position="20"/>
        <end position="184"/>
    </location>
</feature>
<dbReference type="InterPro" id="IPR044946">
    <property type="entry name" value="Restrct_endonuc_typeI_TRD_sf"/>
</dbReference>
<dbReference type="AlphaFoldDB" id="A0A2U1BIG7"/>
<evidence type="ECO:0000313" key="7">
    <source>
        <dbReference type="Proteomes" id="UP000245778"/>
    </source>
</evidence>
<name>A0A2U1BIG7_9FIRM</name>
<dbReference type="PANTHER" id="PTHR43140:SF1">
    <property type="entry name" value="TYPE I RESTRICTION ENZYME ECOKI SPECIFICITY SUBUNIT"/>
    <property type="match status" value="1"/>
</dbReference>
<gene>
    <name evidence="6" type="ORF">C7373_107176</name>
</gene>
<comment type="caution">
    <text evidence="6">The sequence shown here is derived from an EMBL/GenBank/DDBJ whole genome shotgun (WGS) entry which is preliminary data.</text>
</comment>